<dbReference type="InterPro" id="IPR036271">
    <property type="entry name" value="Tet_transcr_reg_TetR-rel_C_sf"/>
</dbReference>
<keyword evidence="5" id="KW-1185">Reference proteome</keyword>
<dbReference type="PANTHER" id="PTHR30055">
    <property type="entry name" value="HTH-TYPE TRANSCRIPTIONAL REGULATOR RUTR"/>
    <property type="match status" value="1"/>
</dbReference>
<accession>A0A852W7C5</accession>
<dbReference type="InterPro" id="IPR009057">
    <property type="entry name" value="Homeodomain-like_sf"/>
</dbReference>
<dbReference type="SUPFAM" id="SSF46689">
    <property type="entry name" value="Homeodomain-like"/>
    <property type="match status" value="1"/>
</dbReference>
<feature type="DNA-binding region" description="H-T-H motif" evidence="2">
    <location>
        <begin position="30"/>
        <end position="49"/>
    </location>
</feature>
<dbReference type="AlphaFoldDB" id="A0A852W7C5"/>
<feature type="domain" description="HTH tetR-type" evidence="3">
    <location>
        <begin position="7"/>
        <end position="67"/>
    </location>
</feature>
<dbReference type="Gene3D" id="1.10.357.10">
    <property type="entry name" value="Tetracycline Repressor, domain 2"/>
    <property type="match status" value="1"/>
</dbReference>
<proteinExistence type="predicted"/>
<dbReference type="RefSeq" id="WP_179762550.1">
    <property type="nucleotide sequence ID" value="NZ_BAAAJZ010000011.1"/>
</dbReference>
<organism evidence="4 5">
    <name type="scientific">Pseudonocardia alni</name>
    <name type="common">Amycolata alni</name>
    <dbReference type="NCBI Taxonomy" id="33907"/>
    <lineage>
        <taxon>Bacteria</taxon>
        <taxon>Bacillati</taxon>
        <taxon>Actinomycetota</taxon>
        <taxon>Actinomycetes</taxon>
        <taxon>Pseudonocardiales</taxon>
        <taxon>Pseudonocardiaceae</taxon>
        <taxon>Pseudonocardia</taxon>
    </lineage>
</organism>
<name>A0A852W7C5_PSEA5</name>
<dbReference type="GO" id="GO:0000976">
    <property type="term" value="F:transcription cis-regulatory region binding"/>
    <property type="evidence" value="ECO:0007669"/>
    <property type="project" value="TreeGrafter"/>
</dbReference>
<dbReference type="EMBL" id="JACCCZ010000001">
    <property type="protein sequence ID" value="NYG04978.1"/>
    <property type="molecule type" value="Genomic_DNA"/>
</dbReference>
<dbReference type="PROSITE" id="PS50977">
    <property type="entry name" value="HTH_TETR_2"/>
    <property type="match status" value="1"/>
</dbReference>
<dbReference type="SUPFAM" id="SSF48498">
    <property type="entry name" value="Tetracyclin repressor-like, C-terminal domain"/>
    <property type="match status" value="1"/>
</dbReference>
<dbReference type="Pfam" id="PF00440">
    <property type="entry name" value="TetR_N"/>
    <property type="match status" value="1"/>
</dbReference>
<evidence type="ECO:0000256" key="1">
    <source>
        <dbReference type="ARBA" id="ARBA00023125"/>
    </source>
</evidence>
<evidence type="ECO:0000259" key="3">
    <source>
        <dbReference type="PROSITE" id="PS50977"/>
    </source>
</evidence>
<evidence type="ECO:0000313" key="5">
    <source>
        <dbReference type="Proteomes" id="UP000549695"/>
    </source>
</evidence>
<evidence type="ECO:0000313" key="4">
    <source>
        <dbReference type="EMBL" id="NYG04978.1"/>
    </source>
</evidence>
<evidence type="ECO:0000256" key="2">
    <source>
        <dbReference type="PROSITE-ProRule" id="PRU00335"/>
    </source>
</evidence>
<dbReference type="GeneID" id="98054918"/>
<dbReference type="GO" id="GO:0003700">
    <property type="term" value="F:DNA-binding transcription factor activity"/>
    <property type="evidence" value="ECO:0007669"/>
    <property type="project" value="TreeGrafter"/>
</dbReference>
<dbReference type="PRINTS" id="PR00455">
    <property type="entry name" value="HTHTETR"/>
</dbReference>
<dbReference type="PANTHER" id="PTHR30055:SF200">
    <property type="entry name" value="HTH-TYPE TRANSCRIPTIONAL REPRESSOR BDCR"/>
    <property type="match status" value="1"/>
</dbReference>
<dbReference type="Proteomes" id="UP000549695">
    <property type="component" value="Unassembled WGS sequence"/>
</dbReference>
<protein>
    <submittedName>
        <fullName evidence="4">AcrR family transcriptional regulator</fullName>
    </submittedName>
</protein>
<reference evidence="4 5" key="1">
    <citation type="submission" date="2020-07" db="EMBL/GenBank/DDBJ databases">
        <title>Sequencing the genomes of 1000 actinobacteria strains.</title>
        <authorList>
            <person name="Klenk H.-P."/>
        </authorList>
    </citation>
    <scope>NUCLEOTIDE SEQUENCE [LARGE SCALE GENOMIC DNA]</scope>
    <source>
        <strain evidence="4 5">DSM 44749</strain>
    </source>
</reference>
<dbReference type="InterPro" id="IPR050109">
    <property type="entry name" value="HTH-type_TetR-like_transc_reg"/>
</dbReference>
<keyword evidence="1 2" id="KW-0238">DNA-binding</keyword>
<sequence length="209" mass="22279">MARTPAPGTRERILATASRLFYAHGVRAIGMNRIITEAGTGKNLLYQHFTTKDDLVAGYLARVRERRADAIHRALDAAGDDPRARLVALVGELGDLVTRTGSRGCAFRNYLVEFPDDTPADDAAGTTDAADTAAGADTPAVLAREHLAEVRAIIDGLVGELGTDDPGRLADELCLLVDGLFMQAAHRDPADVRRGADTAVRLTRHLVGA</sequence>
<comment type="caution">
    <text evidence="4">The sequence shown here is derived from an EMBL/GenBank/DDBJ whole genome shotgun (WGS) entry which is preliminary data.</text>
</comment>
<dbReference type="InterPro" id="IPR001647">
    <property type="entry name" value="HTH_TetR"/>
</dbReference>
<gene>
    <name evidence="4" type="ORF">HDA37_005263</name>
</gene>